<dbReference type="Gene3D" id="1.10.357.10">
    <property type="entry name" value="Tetracycline Repressor, domain 2"/>
    <property type="match status" value="1"/>
</dbReference>
<evidence type="ECO:0000256" key="4">
    <source>
        <dbReference type="PROSITE-ProRule" id="PRU00335"/>
    </source>
</evidence>
<feature type="domain" description="HTH tetR-type" evidence="5">
    <location>
        <begin position="13"/>
        <end position="73"/>
    </location>
</feature>
<keyword evidence="1" id="KW-0805">Transcription regulation</keyword>
<keyword evidence="7" id="KW-1185">Reference proteome</keyword>
<dbReference type="RefSeq" id="WP_259537566.1">
    <property type="nucleotide sequence ID" value="NZ_JANLCJ010000001.1"/>
</dbReference>
<dbReference type="InterPro" id="IPR009057">
    <property type="entry name" value="Homeodomain-like_sf"/>
</dbReference>
<accession>A0ABT2H032</accession>
<evidence type="ECO:0000256" key="1">
    <source>
        <dbReference type="ARBA" id="ARBA00023015"/>
    </source>
</evidence>
<feature type="DNA-binding region" description="H-T-H motif" evidence="4">
    <location>
        <begin position="36"/>
        <end position="55"/>
    </location>
</feature>
<gene>
    <name evidence="6" type="ORF">N1032_03950</name>
</gene>
<sequence>MTSVVPLIERKQKAARERILRAAAELFAEHGFDSVSVSDIAERAEVGRTTFFRHFGDKQEVVFAREQAILDALTLGNLDSAPTSSRSAAGALRAVQPLFLQVCAHISEDPDEYRRHEQLVEGNIVLQGRGAAKAQLIARRLGALLVENGWDEAVASFASQIALACYETARATAQPENLVQATRQAFERALSLGAEGAKGADAAT</sequence>
<reference evidence="6" key="1">
    <citation type="submission" date="2022-08" db="EMBL/GenBank/DDBJ databases">
        <authorList>
            <person name="Deng Y."/>
            <person name="Han X.-F."/>
            <person name="Zhang Y.-Q."/>
        </authorList>
    </citation>
    <scope>NUCLEOTIDE SEQUENCE</scope>
    <source>
        <strain evidence="6">CPCC 203386</strain>
    </source>
</reference>
<dbReference type="PRINTS" id="PR00455">
    <property type="entry name" value="HTHTETR"/>
</dbReference>
<dbReference type="Proteomes" id="UP001165586">
    <property type="component" value="Unassembled WGS sequence"/>
</dbReference>
<evidence type="ECO:0000313" key="6">
    <source>
        <dbReference type="EMBL" id="MCS5732895.1"/>
    </source>
</evidence>
<evidence type="ECO:0000313" key="7">
    <source>
        <dbReference type="Proteomes" id="UP001165586"/>
    </source>
</evidence>
<dbReference type="Pfam" id="PF00440">
    <property type="entry name" value="TetR_N"/>
    <property type="match status" value="1"/>
</dbReference>
<dbReference type="PROSITE" id="PS50977">
    <property type="entry name" value="HTH_TETR_2"/>
    <property type="match status" value="1"/>
</dbReference>
<dbReference type="InterPro" id="IPR001647">
    <property type="entry name" value="HTH_TetR"/>
</dbReference>
<keyword evidence="2 4" id="KW-0238">DNA-binding</keyword>
<evidence type="ECO:0000256" key="3">
    <source>
        <dbReference type="ARBA" id="ARBA00023163"/>
    </source>
</evidence>
<evidence type="ECO:0000259" key="5">
    <source>
        <dbReference type="PROSITE" id="PS50977"/>
    </source>
</evidence>
<dbReference type="PANTHER" id="PTHR30055">
    <property type="entry name" value="HTH-TYPE TRANSCRIPTIONAL REGULATOR RUTR"/>
    <property type="match status" value="1"/>
</dbReference>
<proteinExistence type="predicted"/>
<dbReference type="InterPro" id="IPR023772">
    <property type="entry name" value="DNA-bd_HTH_TetR-type_CS"/>
</dbReference>
<name>A0ABT2H032_9MICO</name>
<dbReference type="SUPFAM" id="SSF46689">
    <property type="entry name" value="Homeodomain-like"/>
    <property type="match status" value="1"/>
</dbReference>
<dbReference type="InterPro" id="IPR050109">
    <property type="entry name" value="HTH-type_TetR-like_transc_reg"/>
</dbReference>
<organism evidence="6 7">
    <name type="scientific">Herbiconiux daphne</name>
    <dbReference type="NCBI Taxonomy" id="2970914"/>
    <lineage>
        <taxon>Bacteria</taxon>
        <taxon>Bacillati</taxon>
        <taxon>Actinomycetota</taxon>
        <taxon>Actinomycetes</taxon>
        <taxon>Micrococcales</taxon>
        <taxon>Microbacteriaceae</taxon>
        <taxon>Herbiconiux</taxon>
    </lineage>
</organism>
<evidence type="ECO:0000256" key="2">
    <source>
        <dbReference type="ARBA" id="ARBA00023125"/>
    </source>
</evidence>
<dbReference type="PANTHER" id="PTHR30055:SF238">
    <property type="entry name" value="MYCOFACTOCIN BIOSYNTHESIS TRANSCRIPTIONAL REGULATOR MFTR-RELATED"/>
    <property type="match status" value="1"/>
</dbReference>
<dbReference type="EMBL" id="JANLCJ010000001">
    <property type="protein sequence ID" value="MCS5732895.1"/>
    <property type="molecule type" value="Genomic_DNA"/>
</dbReference>
<protein>
    <submittedName>
        <fullName evidence="6">TetR/AcrR family transcriptional regulator</fullName>
    </submittedName>
</protein>
<comment type="caution">
    <text evidence="6">The sequence shown here is derived from an EMBL/GenBank/DDBJ whole genome shotgun (WGS) entry which is preliminary data.</text>
</comment>
<dbReference type="PROSITE" id="PS01081">
    <property type="entry name" value="HTH_TETR_1"/>
    <property type="match status" value="1"/>
</dbReference>
<keyword evidence="3" id="KW-0804">Transcription</keyword>